<dbReference type="OrthoDB" id="4245237at2"/>
<dbReference type="AlphaFoldDB" id="A0A4R4SCH4"/>
<keyword evidence="3" id="KW-1185">Reference proteome</keyword>
<keyword evidence="1" id="KW-1133">Transmembrane helix</keyword>
<evidence type="ECO:0000256" key="1">
    <source>
        <dbReference type="SAM" id="Phobius"/>
    </source>
</evidence>
<feature type="transmembrane region" description="Helical" evidence="1">
    <location>
        <begin position="110"/>
        <end position="129"/>
    </location>
</feature>
<sequence length="175" mass="18971">MSARPTRYDETMIRVMNREEARNWYAGHGRRRAWTVAHVVLTAATPAAFPLAGDNGALLIGLVIPLILLWCVCTGVLNSATRGLFELRDRALDERQLADRAQAFTVAHRVQLSLTLAVVGGLGLLHLLADEGVSAEVLLAALFGLGLTQWLLPLWTAVLRTPDEPADDDVEPAAA</sequence>
<evidence type="ECO:0000313" key="3">
    <source>
        <dbReference type="Proteomes" id="UP000295345"/>
    </source>
</evidence>
<comment type="caution">
    <text evidence="2">The sequence shown here is derived from an EMBL/GenBank/DDBJ whole genome shotgun (WGS) entry which is preliminary data.</text>
</comment>
<keyword evidence="1" id="KW-0472">Membrane</keyword>
<dbReference type="EMBL" id="SMKI01000776">
    <property type="protein sequence ID" value="TDC60880.1"/>
    <property type="molecule type" value="Genomic_DNA"/>
</dbReference>
<keyword evidence="1" id="KW-0812">Transmembrane</keyword>
<dbReference type="Proteomes" id="UP000295345">
    <property type="component" value="Unassembled WGS sequence"/>
</dbReference>
<feature type="transmembrane region" description="Helical" evidence="1">
    <location>
        <begin position="58"/>
        <end position="80"/>
    </location>
</feature>
<name>A0A4R4SCH4_9ACTN</name>
<protein>
    <submittedName>
        <fullName evidence="2">Uncharacterized protein</fullName>
    </submittedName>
</protein>
<proteinExistence type="predicted"/>
<organism evidence="2 3">
    <name type="scientific">Streptomyces hainanensis</name>
    <dbReference type="NCBI Taxonomy" id="402648"/>
    <lineage>
        <taxon>Bacteria</taxon>
        <taxon>Bacillati</taxon>
        <taxon>Actinomycetota</taxon>
        <taxon>Actinomycetes</taxon>
        <taxon>Kitasatosporales</taxon>
        <taxon>Streptomycetaceae</taxon>
        <taxon>Streptomyces</taxon>
    </lineage>
</organism>
<feature type="transmembrane region" description="Helical" evidence="1">
    <location>
        <begin position="135"/>
        <end position="155"/>
    </location>
</feature>
<reference evidence="2 3" key="1">
    <citation type="submission" date="2019-03" db="EMBL/GenBank/DDBJ databases">
        <title>Draft genome sequences of novel Actinobacteria.</title>
        <authorList>
            <person name="Sahin N."/>
            <person name="Ay H."/>
            <person name="Saygin H."/>
        </authorList>
    </citation>
    <scope>NUCLEOTIDE SEQUENCE [LARGE SCALE GENOMIC DNA]</scope>
    <source>
        <strain evidence="2 3">DSM 41900</strain>
    </source>
</reference>
<dbReference type="RefSeq" id="WP_132822331.1">
    <property type="nucleotide sequence ID" value="NZ_SMKI01000776.1"/>
</dbReference>
<accession>A0A4R4SCH4</accession>
<evidence type="ECO:0000313" key="2">
    <source>
        <dbReference type="EMBL" id="TDC60880.1"/>
    </source>
</evidence>
<gene>
    <name evidence="2" type="ORF">E1283_35790</name>
</gene>
<feature type="transmembrane region" description="Helical" evidence="1">
    <location>
        <begin position="33"/>
        <end position="52"/>
    </location>
</feature>